<dbReference type="Gene3D" id="2.60.40.3930">
    <property type="match status" value="2"/>
</dbReference>
<name>A0A0V8DLG5_LACLL</name>
<keyword evidence="2" id="KW-0472">Membrane</keyword>
<feature type="region of interest" description="Disordered" evidence="1">
    <location>
        <begin position="1093"/>
        <end position="1146"/>
    </location>
</feature>
<dbReference type="Gene3D" id="2.60.40.10">
    <property type="entry name" value="Immunoglobulins"/>
    <property type="match status" value="1"/>
</dbReference>
<evidence type="ECO:0000259" key="3">
    <source>
        <dbReference type="Pfam" id="PF18202"/>
    </source>
</evidence>
<evidence type="ECO:0000256" key="2">
    <source>
        <dbReference type="SAM" id="Phobius"/>
    </source>
</evidence>
<feature type="transmembrane region" description="Helical" evidence="2">
    <location>
        <begin position="1367"/>
        <end position="1385"/>
    </location>
</feature>
<proteinExistence type="predicted"/>
<dbReference type="Proteomes" id="UP000053612">
    <property type="component" value="Unassembled WGS sequence"/>
</dbReference>
<protein>
    <recommendedName>
        <fullName evidence="3">T-Q ester bond containing domain-containing protein</fullName>
    </recommendedName>
</protein>
<gene>
    <name evidence="4" type="ORF">LMG9449_2585</name>
</gene>
<feature type="compositionally biased region" description="Basic and acidic residues" evidence="1">
    <location>
        <begin position="1128"/>
        <end position="1140"/>
    </location>
</feature>
<dbReference type="PATRIC" id="fig|1360.109.peg.568"/>
<keyword evidence="2" id="KW-1133">Transmembrane helix</keyword>
<dbReference type="EMBL" id="LKLS01000214">
    <property type="protein sequence ID" value="KSU14344.1"/>
    <property type="molecule type" value="Genomic_DNA"/>
</dbReference>
<evidence type="ECO:0000313" key="4">
    <source>
        <dbReference type="EMBL" id="KSU14344.1"/>
    </source>
</evidence>
<organism evidence="4 5">
    <name type="scientific">Lactococcus lactis subsp. lactis</name>
    <name type="common">Streptococcus lactis</name>
    <dbReference type="NCBI Taxonomy" id="1360"/>
    <lineage>
        <taxon>Bacteria</taxon>
        <taxon>Bacillati</taxon>
        <taxon>Bacillota</taxon>
        <taxon>Bacilli</taxon>
        <taxon>Lactobacillales</taxon>
        <taxon>Streptococcaceae</taxon>
        <taxon>Lactococcus</taxon>
    </lineage>
</organism>
<accession>A0A0V8DLG5</accession>
<evidence type="ECO:0000313" key="5">
    <source>
        <dbReference type="Proteomes" id="UP000053612"/>
    </source>
</evidence>
<dbReference type="Gene3D" id="2.60.40.740">
    <property type="match status" value="1"/>
</dbReference>
<keyword evidence="2" id="KW-0812">Transmembrane</keyword>
<dbReference type="NCBIfam" id="NF033903">
    <property type="entry name" value="VaFE_rpt"/>
    <property type="match status" value="2"/>
</dbReference>
<dbReference type="Pfam" id="PF18202">
    <property type="entry name" value="TQ"/>
    <property type="match status" value="2"/>
</dbReference>
<evidence type="ECO:0000256" key="1">
    <source>
        <dbReference type="SAM" id="MobiDB-lite"/>
    </source>
</evidence>
<feature type="domain" description="T-Q ester bond containing" evidence="3">
    <location>
        <begin position="1000"/>
        <end position="1111"/>
    </location>
</feature>
<dbReference type="InterPro" id="IPR041100">
    <property type="entry name" value="TQ"/>
</dbReference>
<dbReference type="InterPro" id="IPR013783">
    <property type="entry name" value="Ig-like_fold"/>
</dbReference>
<comment type="caution">
    <text evidence="4">The sequence shown here is derived from an EMBL/GenBank/DDBJ whole genome shotgun (WGS) entry which is preliminary data.</text>
</comment>
<feature type="domain" description="T-Q ester bond containing" evidence="3">
    <location>
        <begin position="868"/>
        <end position="992"/>
    </location>
</feature>
<sequence length="1403" mass="151239">MKKRNLEQDCSVTKISRFRMKKSKKFWITSSVVLGFIAVSLGLMSIVPAENIVYAAPPDSGSVIPTLGKPIAHVTLSNGTSETIAYLELNDGTPVYCLNPAVPIPDGGTSAQQDKMNAIWQKMTSEQQGLVNNIAYLATSQGAASNWTLYAGARVAVWEAIANVTGKGVTSIDDAPNATSVQAIRSYADNLTSQAKKMALKPSFDGQTVKVTVGVPKTLTDSNDVLSKFKYPMDKIPNLTASITNNTLKLESNSNTKIGSNKISYSSGLSNALEPFIYSTGGDGSGEFSQPVYAGTDPTPEEFTLNVNVVLDGSLKIVKKQTDQDSHQGSGNIAGAKFDVTMYLSDGKTVDTGINGTFDTVDSNGKKTGSVQFTKGVAKDVTTGKDGTVTIKDFSPVGDIAKTKETYVPSPYTLGHTDATGTLVNDPMQGAITEDSTKGTAQLTFTDNKQVGGIKFKKSGLYNGSDLLNNGYQFKGTVMGVKDKDGNVVAQATLDDKGEGSTTDNPLSSPLVIGQTYTAFEITAGAGFANTFAPKEVTFTYQGPNQVIDWEAVSGTNTEVTGDVEFEKTMQDDKDGKSSEIEGANLSIYYDGDVKDETGKVIHKDGDLVNLKDGLKGLPIEITEGTQDEEAVPDVEGDLTIRIGKDNKWQIKHLPSANYKAVETQAGYGTSVSTKVYKFSITKQDDKTQVIEVNQDLPNQALVWNIMWTKVLESNSSLTGLNGAKFQVVAMDDNTKTAFENYGFLNNGDTAISGTSEGANGFTQSGLTAFYKIPLGTQPDKDGYIARYQFKEIVTPEGTKTIVPINVDVKLNVNKDGAPESYTYKIYWSDTKQSIYEETYSTAALKDDKVLTIHPDLGLIADEFITKPAITTTAVDASDNDETLGVGMAKVKDNAKVVNVDPSTEYTLTGKAVNQSDGSPVLDKSGKQVTSSVKFTSDPRGNASVDLETPEFDTTKLQGKKVTMLETVTDKNGNETVKEDNWKNNTTQTVSVDKVSGSTQVKDSVIKIGTNVTMPDTYHYKGLVVGQKYTVKVTTASINHSDKTIPVNGQVTFTPKASEGDIDIPIIVNTMDYAGSDLTFTNEALYIGTDTSVEPIHKNNNPKDSKETVHVNKPQPHKDETNSATAGIKDDSMRNDDKDISSNFKLIGDSSKNQAVESDESYQEIVNATAKNPYVDKADNNQDFNLNTQTVKRGQKLFYVLTLDTTPYDQTSLVTTMGMEDTIDTSMLDVDVSNIKAYDASGKEVVKGGFENKLNGKTLTINMNIFKSIFVDKNGVEVSKGTEGAKEVKVVDTSKLPLGQQYKIVVPATVKSDAAADKDIVNVARQIVINANGKQLSMQTETRVNKLKVPGENLIEKVLPTTGEGKAALAVSIFGAALLGLAAYLKRNWIVSTYRKTVRKIRK</sequence>
<feature type="compositionally biased region" description="Basic and acidic residues" evidence="1">
    <location>
        <begin position="1095"/>
        <end position="1121"/>
    </location>
</feature>
<reference evidence="5" key="1">
    <citation type="submission" date="2015-10" db="EMBL/GenBank/DDBJ databases">
        <title>Draft Genome Sequences of 11 Lactococcus lactis subspecies cremoris strains.</title>
        <authorList>
            <person name="Wels M."/>
            <person name="Backus L."/>
            <person name="Boekhorst J."/>
            <person name="Dijkstra A."/>
            <person name="Beerthuizen M."/>
            <person name="Kelly W."/>
            <person name="Siezen R."/>
            <person name="Bachmann H."/>
            <person name="Van Hijum S."/>
        </authorList>
    </citation>
    <scope>NUCLEOTIDE SEQUENCE [LARGE SCALE GENOMIC DNA]</scope>
    <source>
        <strain evidence="5">LMG9449</strain>
    </source>
</reference>
<dbReference type="RefSeq" id="WP_058225443.1">
    <property type="nucleotide sequence ID" value="NZ_LKLS01000214.1"/>
</dbReference>